<proteinExistence type="predicted"/>
<evidence type="ECO:0000313" key="4">
    <source>
        <dbReference type="EMBL" id="MCT2591333.1"/>
    </source>
</evidence>
<reference evidence="4 5" key="1">
    <citation type="submission" date="2021-10" db="EMBL/GenBank/DDBJ databases">
        <title>Streptomyces gossypii sp. nov., isolated from soil collected from cotton field.</title>
        <authorList>
            <person name="Ge X."/>
            <person name="Chen X."/>
            <person name="Liu W."/>
        </authorList>
    </citation>
    <scope>NUCLEOTIDE SEQUENCE [LARGE SCALE GENOMIC DNA]</scope>
    <source>
        <strain evidence="4 5">N2-109</strain>
    </source>
</reference>
<protein>
    <submittedName>
        <fullName evidence="4">DUF4129 domain-containing protein</fullName>
    </submittedName>
</protein>
<evidence type="ECO:0000259" key="3">
    <source>
        <dbReference type="Pfam" id="PF13559"/>
    </source>
</evidence>
<comment type="caution">
    <text evidence="4">The sequence shown here is derived from an EMBL/GenBank/DDBJ whole genome shotgun (WGS) entry which is preliminary data.</text>
</comment>
<dbReference type="EMBL" id="JAJAGO010000006">
    <property type="protein sequence ID" value="MCT2591333.1"/>
    <property type="molecule type" value="Genomic_DNA"/>
</dbReference>
<keyword evidence="2" id="KW-0812">Transmembrane</keyword>
<keyword evidence="5" id="KW-1185">Reference proteome</keyword>
<evidence type="ECO:0000313" key="5">
    <source>
        <dbReference type="Proteomes" id="UP001156389"/>
    </source>
</evidence>
<feature type="transmembrane region" description="Helical" evidence="2">
    <location>
        <begin position="65"/>
        <end position="85"/>
    </location>
</feature>
<gene>
    <name evidence="4" type="ORF">LHJ74_15700</name>
</gene>
<accession>A0ABT2JUJ0</accession>
<sequence length="232" mass="24380">MTGGRLPAEDGPVTIPREPARDAAEDELSKPAYHQDDPGLLQRILDWLWEHLGKLLNSAADASPGGVVGLAVILVAVLLLLLALWMRLGSPRPAPGGDRGSLFTDGPRSAAEHRAAAEAHAADSRWSEALQERMRAIVRSLEERALLDPRPGRTADEAATEAGLPLPGHAAALHAAARAFDEVTYAGRPTDAAGYARMRDLDEALLTARPDFGAATAPATTPAGAGPHGARR</sequence>
<organism evidence="4 5">
    <name type="scientific">Streptomyces gossypii</name>
    <dbReference type="NCBI Taxonomy" id="2883101"/>
    <lineage>
        <taxon>Bacteria</taxon>
        <taxon>Bacillati</taxon>
        <taxon>Actinomycetota</taxon>
        <taxon>Actinomycetes</taxon>
        <taxon>Kitasatosporales</taxon>
        <taxon>Streptomycetaceae</taxon>
        <taxon>Streptomyces</taxon>
    </lineage>
</organism>
<keyword evidence="2" id="KW-1133">Transmembrane helix</keyword>
<dbReference type="Proteomes" id="UP001156389">
    <property type="component" value="Unassembled WGS sequence"/>
</dbReference>
<feature type="compositionally biased region" description="Low complexity" evidence="1">
    <location>
        <begin position="213"/>
        <end position="225"/>
    </location>
</feature>
<dbReference type="InterPro" id="IPR025403">
    <property type="entry name" value="TgpA-like_C"/>
</dbReference>
<feature type="compositionally biased region" description="Basic and acidic residues" evidence="1">
    <location>
        <begin position="18"/>
        <end position="34"/>
    </location>
</feature>
<dbReference type="Pfam" id="PF13559">
    <property type="entry name" value="DUF4129"/>
    <property type="match status" value="1"/>
</dbReference>
<evidence type="ECO:0000256" key="2">
    <source>
        <dbReference type="SAM" id="Phobius"/>
    </source>
</evidence>
<evidence type="ECO:0000256" key="1">
    <source>
        <dbReference type="SAM" id="MobiDB-lite"/>
    </source>
</evidence>
<keyword evidence="2" id="KW-0472">Membrane</keyword>
<name>A0ABT2JUJ0_9ACTN</name>
<feature type="domain" description="Protein-glutamine gamma-glutamyltransferase-like C-terminal" evidence="3">
    <location>
        <begin position="133"/>
        <end position="203"/>
    </location>
</feature>
<feature type="region of interest" description="Disordered" evidence="1">
    <location>
        <begin position="1"/>
        <end position="34"/>
    </location>
</feature>
<feature type="region of interest" description="Disordered" evidence="1">
    <location>
        <begin position="212"/>
        <end position="232"/>
    </location>
</feature>